<feature type="compositionally biased region" description="Polar residues" evidence="10">
    <location>
        <begin position="633"/>
        <end position="644"/>
    </location>
</feature>
<feature type="compositionally biased region" description="Acidic residues" evidence="10">
    <location>
        <begin position="705"/>
        <end position="716"/>
    </location>
</feature>
<comment type="pathway">
    <text evidence="2">Carbohydrate metabolism; hexose metabolism.</text>
</comment>
<evidence type="ECO:0000256" key="10">
    <source>
        <dbReference type="SAM" id="MobiDB-lite"/>
    </source>
</evidence>
<feature type="domain" description="Hexokinase N-terminal" evidence="11">
    <location>
        <begin position="46"/>
        <end position="244"/>
    </location>
</feature>
<reference evidence="13 14" key="1">
    <citation type="journal article" date="2024" name="G3 (Bethesda)">
        <title>Genome assembly of Hibiscus sabdariffa L. provides insights into metabolisms of medicinal natural products.</title>
        <authorList>
            <person name="Kim T."/>
        </authorList>
    </citation>
    <scope>NUCLEOTIDE SEQUENCE [LARGE SCALE GENOMIC DNA]</scope>
    <source>
        <strain evidence="13">TK-2024</strain>
        <tissue evidence="13">Old leaves</tissue>
    </source>
</reference>
<keyword evidence="7" id="KW-0418">Kinase</keyword>
<dbReference type="InterPro" id="IPR019807">
    <property type="entry name" value="Hexokinase_BS"/>
</dbReference>
<evidence type="ECO:0000256" key="7">
    <source>
        <dbReference type="ARBA" id="ARBA00022777"/>
    </source>
</evidence>
<dbReference type="PANTHER" id="PTHR19443">
    <property type="entry name" value="HEXOKINASE"/>
    <property type="match status" value="1"/>
</dbReference>
<organism evidence="13 14">
    <name type="scientific">Hibiscus sabdariffa</name>
    <name type="common">roselle</name>
    <dbReference type="NCBI Taxonomy" id="183260"/>
    <lineage>
        <taxon>Eukaryota</taxon>
        <taxon>Viridiplantae</taxon>
        <taxon>Streptophyta</taxon>
        <taxon>Embryophyta</taxon>
        <taxon>Tracheophyta</taxon>
        <taxon>Spermatophyta</taxon>
        <taxon>Magnoliopsida</taxon>
        <taxon>eudicotyledons</taxon>
        <taxon>Gunneridae</taxon>
        <taxon>Pentapetalae</taxon>
        <taxon>rosids</taxon>
        <taxon>malvids</taxon>
        <taxon>Malvales</taxon>
        <taxon>Malvaceae</taxon>
        <taxon>Malvoideae</taxon>
        <taxon>Hibiscus</taxon>
    </lineage>
</organism>
<dbReference type="InterPro" id="IPR022673">
    <property type="entry name" value="Hexokinase_C"/>
</dbReference>
<accession>A0ABR2SV35</accession>
<evidence type="ECO:0000256" key="4">
    <source>
        <dbReference type="ARBA" id="ARBA00012324"/>
    </source>
</evidence>
<protein>
    <recommendedName>
        <fullName evidence="4">hexokinase</fullName>
        <ecNumber evidence="4">2.7.1.1</ecNumber>
    </recommendedName>
</protein>
<dbReference type="PANTHER" id="PTHR19443:SF63">
    <property type="entry name" value="HEXOKINASE-LIKE 1 PROTEIN-RELATED"/>
    <property type="match status" value="1"/>
</dbReference>
<evidence type="ECO:0000256" key="2">
    <source>
        <dbReference type="ARBA" id="ARBA00005028"/>
    </source>
</evidence>
<keyword evidence="14" id="KW-1185">Reference proteome</keyword>
<evidence type="ECO:0000259" key="11">
    <source>
        <dbReference type="Pfam" id="PF00349"/>
    </source>
</evidence>
<dbReference type="Pfam" id="PF00349">
    <property type="entry name" value="Hexokinase_1"/>
    <property type="match status" value="1"/>
</dbReference>
<dbReference type="EMBL" id="JBBPBN010000011">
    <property type="protein sequence ID" value="KAK9028895.1"/>
    <property type="molecule type" value="Genomic_DNA"/>
</dbReference>
<evidence type="ECO:0000256" key="8">
    <source>
        <dbReference type="ARBA" id="ARBA00022840"/>
    </source>
</evidence>
<comment type="similarity">
    <text evidence="3">Belongs to the hexokinase family.</text>
</comment>
<dbReference type="Proteomes" id="UP001396334">
    <property type="component" value="Unassembled WGS sequence"/>
</dbReference>
<keyword evidence="9" id="KW-0324">Glycolysis</keyword>
<dbReference type="Pfam" id="PF03727">
    <property type="entry name" value="Hexokinase_2"/>
    <property type="match status" value="1"/>
</dbReference>
<dbReference type="CDD" id="cd24020">
    <property type="entry name" value="ASKHA_NBD_HK_plant"/>
    <property type="match status" value="1"/>
</dbReference>
<keyword evidence="5" id="KW-0808">Transferase</keyword>
<evidence type="ECO:0000256" key="1">
    <source>
        <dbReference type="ARBA" id="ARBA00004888"/>
    </source>
</evidence>
<dbReference type="PRINTS" id="PR00475">
    <property type="entry name" value="HEXOKINASE"/>
</dbReference>
<gene>
    <name evidence="13" type="ORF">V6N11_026031</name>
</gene>
<evidence type="ECO:0000256" key="5">
    <source>
        <dbReference type="ARBA" id="ARBA00022679"/>
    </source>
</evidence>
<comment type="caution">
    <text evidence="13">The sequence shown here is derived from an EMBL/GenBank/DDBJ whole genome shotgun (WGS) entry which is preliminary data.</text>
</comment>
<evidence type="ECO:0000313" key="14">
    <source>
        <dbReference type="Proteomes" id="UP001396334"/>
    </source>
</evidence>
<feature type="region of interest" description="Disordered" evidence="10">
    <location>
        <begin position="613"/>
        <end position="718"/>
    </location>
</feature>
<feature type="compositionally biased region" description="Polar residues" evidence="10">
    <location>
        <begin position="663"/>
        <end position="673"/>
    </location>
</feature>
<comment type="pathway">
    <text evidence="1">Carbohydrate degradation; glycolysis; D-glyceraldehyde 3-phosphate and glycerone phosphate from D-glucose: step 1/4.</text>
</comment>
<evidence type="ECO:0000256" key="6">
    <source>
        <dbReference type="ARBA" id="ARBA00022741"/>
    </source>
</evidence>
<dbReference type="InterPro" id="IPR001312">
    <property type="entry name" value="Hexokinase"/>
</dbReference>
<feature type="domain" description="Hexokinase C-terminal" evidence="12">
    <location>
        <begin position="251"/>
        <end position="489"/>
    </location>
</feature>
<dbReference type="SUPFAM" id="SSF53067">
    <property type="entry name" value="Actin-like ATPase domain"/>
    <property type="match status" value="2"/>
</dbReference>
<evidence type="ECO:0000256" key="3">
    <source>
        <dbReference type="ARBA" id="ARBA00009225"/>
    </source>
</evidence>
<dbReference type="InterPro" id="IPR043129">
    <property type="entry name" value="ATPase_NBD"/>
</dbReference>
<evidence type="ECO:0000256" key="9">
    <source>
        <dbReference type="ARBA" id="ARBA00023152"/>
    </source>
</evidence>
<dbReference type="Gene3D" id="3.40.367.20">
    <property type="match status" value="1"/>
</dbReference>
<evidence type="ECO:0000313" key="13">
    <source>
        <dbReference type="EMBL" id="KAK9028895.1"/>
    </source>
</evidence>
<sequence length="802" mass="85840">MSVTAMATATSPAVGSIRNWRSTSGVNRFKMAVRSSSISVAVAPMLTKLQQDCATPLPVLRNVADSMSADIRAGLAVDGGSDLKMILSYVDRLPTGNENGLFYALDLGGTNFRVLRVQLGGKDERVIATESEQVSIPQELMSATSEELFDFIASVLANFAQKGGNFHLPPGRKGEIGFTFSFPVKQTSIDSGILIKWTKGFSVSGTAGKDVVACLNEAMDRKGIDMRVSALVNDTVATLAGARYWDDDVMVAVILGTGTNACYVERMDAIPKLQGDFPPSGRTIVNLEWGAYRKGLPLTVFDRDMDAASINPGEQIFEKTISGMYLGEIARRALLYMAEEGSLFGTSVPEKLSMPFVLGTPDLSAMQQDTTDDLQTVGSVLYDVAGVESTLNSRKIVLEVCDTIVKRAGRLAGAGIVGILQKIEEDTKGVIFGKRTVVAMDGGLYERYSQYRRYLKESVAELLGPETSKNIVIEHSKDGSGIGAALLAATNSNLIPGITASRERNAPHIPMKIKDRERKCQKKSKGSANDSDISVVQQRSSLSNSNELLIVPGIDKVQQLFGSNMHIQSGQGGPNVSDDVTRGVAVEEAASEQEGVNLSNTSAQGVEVEHGSLRADDEHDGSQQVFDDVDLGRTTNTLGDSNQAEEMAAETTHGGEGSDPDDSNGSGRATSALSDHEHDVSGGEGGCENEEFGETRALAGTSTEAEIEAAPSDEENMSVHWQRSKPGQASRTTKCFTTAKVDGPSTYRLIKTLCHSVCTAPETKGFRDTESNANNTKLLLLLLSFRGVGAAVHANYWKMDRG</sequence>
<feature type="compositionally biased region" description="Polar residues" evidence="10">
    <location>
        <begin position="526"/>
        <end position="538"/>
    </location>
</feature>
<proteinExistence type="inferred from homology"/>
<evidence type="ECO:0000259" key="12">
    <source>
        <dbReference type="Pfam" id="PF03727"/>
    </source>
</evidence>
<dbReference type="PROSITE" id="PS51748">
    <property type="entry name" value="HEXOKINASE_2"/>
    <property type="match status" value="1"/>
</dbReference>
<name>A0ABR2SV35_9ROSI</name>
<dbReference type="EC" id="2.7.1.1" evidence="4"/>
<keyword evidence="8" id="KW-0067">ATP-binding</keyword>
<feature type="region of interest" description="Disordered" evidence="10">
    <location>
        <begin position="516"/>
        <end position="538"/>
    </location>
</feature>
<dbReference type="InterPro" id="IPR022672">
    <property type="entry name" value="Hexokinase_N"/>
</dbReference>
<keyword evidence="6" id="KW-0547">Nucleotide-binding</keyword>
<dbReference type="PROSITE" id="PS00378">
    <property type="entry name" value="HEXOKINASE_1"/>
    <property type="match status" value="1"/>
</dbReference>
<dbReference type="Gene3D" id="3.30.420.40">
    <property type="match status" value="1"/>
</dbReference>